<dbReference type="NCBIfam" id="TIGR04256">
    <property type="entry name" value="GxxExxY"/>
    <property type="match status" value="1"/>
</dbReference>
<accession>A0ABW5MPW8</accession>
<reference evidence="2" key="1">
    <citation type="journal article" date="2019" name="Int. J. Syst. Evol. Microbiol.">
        <title>The Global Catalogue of Microorganisms (GCM) 10K type strain sequencing project: providing services to taxonomists for standard genome sequencing and annotation.</title>
        <authorList>
            <consortium name="The Broad Institute Genomics Platform"/>
            <consortium name="The Broad Institute Genome Sequencing Center for Infectious Disease"/>
            <person name="Wu L."/>
            <person name="Ma J."/>
        </authorList>
    </citation>
    <scope>NUCLEOTIDE SEQUENCE [LARGE SCALE GENOMIC DNA]</scope>
    <source>
        <strain evidence="2">KCTC 42866</strain>
    </source>
</reference>
<protein>
    <submittedName>
        <fullName evidence="1">GxxExxY protein</fullName>
    </submittedName>
</protein>
<dbReference type="EMBL" id="JBHULL010000030">
    <property type="protein sequence ID" value="MFD2584341.1"/>
    <property type="molecule type" value="Genomic_DNA"/>
</dbReference>
<organism evidence="1 2">
    <name type="scientific">Pedobacter vanadiisoli</name>
    <dbReference type="NCBI Taxonomy" id="1761975"/>
    <lineage>
        <taxon>Bacteria</taxon>
        <taxon>Pseudomonadati</taxon>
        <taxon>Bacteroidota</taxon>
        <taxon>Sphingobacteriia</taxon>
        <taxon>Sphingobacteriales</taxon>
        <taxon>Sphingobacteriaceae</taxon>
        <taxon>Pedobacter</taxon>
    </lineage>
</organism>
<gene>
    <name evidence="1" type="ORF">ACFSR6_17705</name>
</gene>
<dbReference type="RefSeq" id="WP_379081288.1">
    <property type="nucleotide sequence ID" value="NZ_JBHULL010000030.1"/>
</dbReference>
<keyword evidence="2" id="KW-1185">Reference proteome</keyword>
<evidence type="ECO:0000313" key="1">
    <source>
        <dbReference type="EMBL" id="MFD2584341.1"/>
    </source>
</evidence>
<name>A0ABW5MPW8_9SPHI</name>
<dbReference type="Pfam" id="PF13366">
    <property type="entry name" value="PDDEXK_3"/>
    <property type="match status" value="1"/>
</dbReference>
<dbReference type="InterPro" id="IPR026350">
    <property type="entry name" value="GxxExxY"/>
</dbReference>
<comment type="caution">
    <text evidence="1">The sequence shown here is derived from an EMBL/GenBank/DDBJ whole genome shotgun (WGS) entry which is preliminary data.</text>
</comment>
<evidence type="ECO:0000313" key="2">
    <source>
        <dbReference type="Proteomes" id="UP001597461"/>
    </source>
</evidence>
<proteinExistence type="predicted"/>
<dbReference type="Proteomes" id="UP001597461">
    <property type="component" value="Unassembled WGS sequence"/>
</dbReference>
<sequence length="137" mass="15756">MMMNKTFLDNLEYKITGACIEVNKVLGPGLLESVYQKCLMRELQLQNINFTAEHLILLSYKDALLDTELKVDLVIENCIVLELKAIEKILPIHEAQILTYMKLLKIPKGLLINFNSTNIVHHGKKSFVNEFMYDIDS</sequence>